<keyword evidence="1" id="KW-0418">Kinase</keyword>
<organism evidence="1 2">
    <name type="scientific">Cellulosimicrobium aquatile</name>
    <dbReference type="NCBI Taxonomy" id="1612203"/>
    <lineage>
        <taxon>Bacteria</taxon>
        <taxon>Bacillati</taxon>
        <taxon>Actinomycetota</taxon>
        <taxon>Actinomycetes</taxon>
        <taxon>Micrococcales</taxon>
        <taxon>Promicromonosporaceae</taxon>
        <taxon>Cellulosimicrobium</taxon>
    </lineage>
</organism>
<sequence>MLPLSEIHAVRTTVDDEWRSPVADAVAARWGIPPGAARYWRSSASHVFVVPPGVDDRGVLYVRFVPAALRSRRSVEAPAALLAAVGAQGGVVEPLPSLDGALVETVRTPSGDAHAVVVPEAPGREHDVDDLTPQGASDWGAALARFHLAAAPHAALVSDVAGAAATGSRNGGDPWATLALRSAEAGDDALAEAAVRLSAPWGQVTQRLPGGVLHGDFELDNVRGEGRHMVAFDVDETCVGPYVLDVAVAVRDLVGTGTVDDPRYPALLAAFLEGYGRTRPVLDAERHALALSGPVVAARSLVHGHGVLDAGDAPDDPGWLAELRRRLDAHHDQARKVVLAASSTLD</sequence>
<dbReference type="RefSeq" id="WP_076406774.1">
    <property type="nucleotide sequence ID" value="NZ_FTMI01000010.1"/>
</dbReference>
<name>A0A1N6WCM8_9MICO</name>
<proteinExistence type="predicted"/>
<dbReference type="InterPro" id="IPR050249">
    <property type="entry name" value="Pseudomonas-type_ThrB"/>
</dbReference>
<dbReference type="Proteomes" id="UP000186235">
    <property type="component" value="Unassembled WGS sequence"/>
</dbReference>
<reference evidence="2" key="1">
    <citation type="submission" date="2017-01" db="EMBL/GenBank/DDBJ databases">
        <authorList>
            <person name="Varghese N."/>
            <person name="Submissions S."/>
        </authorList>
    </citation>
    <scope>NUCLEOTIDE SEQUENCE [LARGE SCALE GENOMIC DNA]</scope>
    <source>
        <strain evidence="2">3bp</strain>
    </source>
</reference>
<dbReference type="Gene3D" id="3.90.1200.10">
    <property type="match status" value="1"/>
</dbReference>
<evidence type="ECO:0000313" key="1">
    <source>
        <dbReference type="EMBL" id="SIQ87782.1"/>
    </source>
</evidence>
<dbReference type="InterPro" id="IPR011009">
    <property type="entry name" value="Kinase-like_dom_sf"/>
</dbReference>
<gene>
    <name evidence="1" type="ORF">SAMN05518682_0037</name>
</gene>
<dbReference type="EMBL" id="FTMI01000010">
    <property type="protein sequence ID" value="SIQ87782.1"/>
    <property type="molecule type" value="Genomic_DNA"/>
</dbReference>
<protein>
    <submittedName>
        <fullName evidence="1">Ser/Thr protein kinase RdoA involved in Cpx stress response, MazF antagonist</fullName>
    </submittedName>
</protein>
<evidence type="ECO:0000313" key="2">
    <source>
        <dbReference type="Proteomes" id="UP000186235"/>
    </source>
</evidence>
<dbReference type="PANTHER" id="PTHR21064:SF6">
    <property type="entry name" value="AMINOGLYCOSIDE PHOSPHOTRANSFERASE DOMAIN-CONTAINING PROTEIN"/>
    <property type="match status" value="1"/>
</dbReference>
<dbReference type="SUPFAM" id="SSF56112">
    <property type="entry name" value="Protein kinase-like (PK-like)"/>
    <property type="match status" value="1"/>
</dbReference>
<accession>A0A1N6WCM8</accession>
<keyword evidence="1" id="KW-0808">Transferase</keyword>
<dbReference type="PANTHER" id="PTHR21064">
    <property type="entry name" value="AMINOGLYCOSIDE PHOSPHOTRANSFERASE DOMAIN-CONTAINING PROTEIN-RELATED"/>
    <property type="match status" value="1"/>
</dbReference>
<dbReference type="AlphaFoldDB" id="A0A1N6WCM8"/>
<dbReference type="GO" id="GO:0019202">
    <property type="term" value="F:amino acid kinase activity"/>
    <property type="evidence" value="ECO:0007669"/>
    <property type="project" value="TreeGrafter"/>
</dbReference>
<keyword evidence="2" id="KW-1185">Reference proteome</keyword>